<dbReference type="Proteomes" id="UP000238937">
    <property type="component" value="Unassembled WGS sequence"/>
</dbReference>
<comment type="caution">
    <text evidence="2">The sequence shown here is derived from an EMBL/GenBank/DDBJ whole genome shotgun (WGS) entry which is preliminary data.</text>
</comment>
<name>A0A2T1G5B5_9CYAN</name>
<dbReference type="AlphaFoldDB" id="A0A2T1G5B5"/>
<protein>
    <submittedName>
        <fullName evidence="2">Uncharacterized protein</fullName>
    </submittedName>
</protein>
<sequence>MRKKILALLVGIAVTSVTQIAKAEIEITPDADPVRSNLVNQIDISKFPLLRTNDWRTETNLPWSQPVVMVDEFEGNYLAVFDKNFQDSFWTGEKSGIVSNWSRKYLRIYSYYSRPCDGLFCQRVNIINQASHVTIKVRDNVFRLEGKAGNFNLTEALAYALKTSPSGRTRIKVMFEDYGREVINDIGEGTVQAWKTVYFDAVEPIQQSNSLTQK</sequence>
<gene>
    <name evidence="2" type="ORF">C7B77_20510</name>
</gene>
<accession>A0A2T1G5B5</accession>
<feature type="chain" id="PRO_5015698828" evidence="1">
    <location>
        <begin position="24"/>
        <end position="214"/>
    </location>
</feature>
<organism evidence="2 3">
    <name type="scientific">Chamaesiphon polymorphus CCALA 037</name>
    <dbReference type="NCBI Taxonomy" id="2107692"/>
    <lineage>
        <taxon>Bacteria</taxon>
        <taxon>Bacillati</taxon>
        <taxon>Cyanobacteriota</taxon>
        <taxon>Cyanophyceae</taxon>
        <taxon>Gomontiellales</taxon>
        <taxon>Chamaesiphonaceae</taxon>
        <taxon>Chamaesiphon</taxon>
    </lineage>
</organism>
<keyword evidence="1" id="KW-0732">Signal</keyword>
<dbReference type="RefSeq" id="WP_106309148.1">
    <property type="nucleotide sequence ID" value="NZ_PVWO01000326.1"/>
</dbReference>
<evidence type="ECO:0000313" key="2">
    <source>
        <dbReference type="EMBL" id="PSB52441.1"/>
    </source>
</evidence>
<evidence type="ECO:0000313" key="3">
    <source>
        <dbReference type="Proteomes" id="UP000238937"/>
    </source>
</evidence>
<reference evidence="2 3" key="1">
    <citation type="submission" date="2018-03" db="EMBL/GenBank/DDBJ databases">
        <title>The ancient ancestry and fast evolution of plastids.</title>
        <authorList>
            <person name="Moore K.R."/>
            <person name="Magnabosco C."/>
            <person name="Momper L."/>
            <person name="Gold D.A."/>
            <person name="Bosak T."/>
            <person name="Fournier G.P."/>
        </authorList>
    </citation>
    <scope>NUCLEOTIDE SEQUENCE [LARGE SCALE GENOMIC DNA]</scope>
    <source>
        <strain evidence="2 3">CCALA 037</strain>
    </source>
</reference>
<feature type="signal peptide" evidence="1">
    <location>
        <begin position="1"/>
        <end position="23"/>
    </location>
</feature>
<keyword evidence="3" id="KW-1185">Reference proteome</keyword>
<proteinExistence type="predicted"/>
<evidence type="ECO:0000256" key="1">
    <source>
        <dbReference type="SAM" id="SignalP"/>
    </source>
</evidence>
<dbReference type="EMBL" id="PVWO01000326">
    <property type="protein sequence ID" value="PSB52441.1"/>
    <property type="molecule type" value="Genomic_DNA"/>
</dbReference>
<dbReference type="OrthoDB" id="572771at2"/>